<dbReference type="CDD" id="cd03254">
    <property type="entry name" value="ABCC_Glucan_exporter_like"/>
    <property type="match status" value="1"/>
</dbReference>
<keyword evidence="12" id="KW-1185">Reference proteome</keyword>
<dbReference type="SUPFAM" id="SSF90123">
    <property type="entry name" value="ABC transporter transmembrane region"/>
    <property type="match status" value="1"/>
</dbReference>
<feature type="transmembrane region" description="Helical" evidence="8">
    <location>
        <begin position="285"/>
        <end position="309"/>
    </location>
</feature>
<reference evidence="11 12" key="1">
    <citation type="submission" date="2021-01" db="EMBL/GenBank/DDBJ databases">
        <title>Genomic Encyclopedia of Type Strains, Phase IV (KMG-IV): sequencing the most valuable type-strain genomes for metagenomic binning, comparative biology and taxonomic classification.</title>
        <authorList>
            <person name="Goeker M."/>
        </authorList>
    </citation>
    <scope>NUCLEOTIDE SEQUENCE [LARGE SCALE GENOMIC DNA]</scope>
    <source>
        <strain evidence="11 12">DSM 23711</strain>
    </source>
</reference>
<dbReference type="PROSITE" id="PS00211">
    <property type="entry name" value="ABC_TRANSPORTER_1"/>
    <property type="match status" value="1"/>
</dbReference>
<keyword evidence="4 11" id="KW-0067">ATP-binding</keyword>
<dbReference type="InterPro" id="IPR003593">
    <property type="entry name" value="AAA+_ATPase"/>
</dbReference>
<dbReference type="InterPro" id="IPR027417">
    <property type="entry name" value="P-loop_NTPase"/>
</dbReference>
<dbReference type="InterPro" id="IPR017871">
    <property type="entry name" value="ABC_transporter-like_CS"/>
</dbReference>
<evidence type="ECO:0000259" key="9">
    <source>
        <dbReference type="PROSITE" id="PS50893"/>
    </source>
</evidence>
<dbReference type="InterPro" id="IPR039421">
    <property type="entry name" value="Type_1_exporter"/>
</dbReference>
<feature type="domain" description="ABC transporter" evidence="9">
    <location>
        <begin position="366"/>
        <end position="600"/>
    </location>
</feature>
<keyword evidence="6 8" id="KW-0472">Membrane</keyword>
<keyword evidence="5 8" id="KW-1133">Transmembrane helix</keyword>
<proteinExistence type="predicted"/>
<evidence type="ECO:0000313" key="11">
    <source>
        <dbReference type="EMBL" id="MBM7570662.1"/>
    </source>
</evidence>
<feature type="transmembrane region" description="Helical" evidence="8">
    <location>
        <begin position="188"/>
        <end position="207"/>
    </location>
</feature>
<dbReference type="InterPro" id="IPR036640">
    <property type="entry name" value="ABC1_TM_sf"/>
</dbReference>
<dbReference type="GO" id="GO:0005524">
    <property type="term" value="F:ATP binding"/>
    <property type="evidence" value="ECO:0007669"/>
    <property type="project" value="UniProtKB-KW"/>
</dbReference>
<evidence type="ECO:0000256" key="6">
    <source>
        <dbReference type="ARBA" id="ARBA00023136"/>
    </source>
</evidence>
<keyword evidence="2 8" id="KW-0812">Transmembrane</keyword>
<dbReference type="RefSeq" id="WP_204498069.1">
    <property type="nucleotide sequence ID" value="NZ_JAFBDR010000004.1"/>
</dbReference>
<feature type="domain" description="ABC transmembrane type-1" evidence="10">
    <location>
        <begin position="50"/>
        <end position="332"/>
    </location>
</feature>
<sequence length="603" mass="68681">MSANRELNSGSRSPSSKHQAGKQPKQRVQDLSGTLYRIWKYMDEDKRMFFIVLSLVFISSALSLLGPYLLGVTVDQLIADIDPSYLIRMMIVLLVIFLLQSIAVWLQNYWMISVAQNTIFSIRNHLFSHFLTLPLLFFQKRQSGDLMSRLTNDVENISRTLNTAVIQFTTSVLTLIGTMIMMVWLSPLLTLLTLLIVPLMFWGMKWITNRTSVYFKKQQYQLGMMNGYIEETMSGHKMVKLFAKEAHVMDAFKEKNKALKHDSYWAQVYSGFIPKLMNSLNNLSFAIIVGLGSVFVLNGMITIGVIVTFTTYSRQFTRPLNDLANQYNVILSAVAGAERAFSIIDEEKEEKEDTPRNDMEEMKGEVSFESVTFSYEEEEKILKDVSFHVNPGETVALVGPTGAGKTTVISLLARFYDVNEGNIKIDHHDITSFSRESLRNEMGIVLQDSFMFDTTIKENIRYGRLHATDEEVFEAAKAANAHAFIMQLPNGYETMLDSNGKDISHGQRQLISIARAVLRDPKLLILDEATSSIDTITEIKIIDAFEKLMETRTTFVIAHRLNTIRNADVILVFNEGMLIEKGNHQELMEEKGYYRELITTQQS</sequence>
<dbReference type="InterPro" id="IPR003439">
    <property type="entry name" value="ABC_transporter-like_ATP-bd"/>
</dbReference>
<evidence type="ECO:0000256" key="5">
    <source>
        <dbReference type="ARBA" id="ARBA00022989"/>
    </source>
</evidence>
<dbReference type="EMBL" id="JAFBDR010000004">
    <property type="protein sequence ID" value="MBM7570662.1"/>
    <property type="molecule type" value="Genomic_DNA"/>
</dbReference>
<dbReference type="Gene3D" id="3.40.50.300">
    <property type="entry name" value="P-loop containing nucleotide triphosphate hydrolases"/>
    <property type="match status" value="1"/>
</dbReference>
<dbReference type="CDD" id="cd18547">
    <property type="entry name" value="ABC_6TM_Tm288_like"/>
    <property type="match status" value="1"/>
</dbReference>
<feature type="region of interest" description="Disordered" evidence="7">
    <location>
        <begin position="1"/>
        <end position="28"/>
    </location>
</feature>
<protein>
    <submittedName>
        <fullName evidence="11">ATP-binding cassette subfamily B protein</fullName>
    </submittedName>
</protein>
<comment type="caution">
    <text evidence="11">The sequence shown here is derived from an EMBL/GenBank/DDBJ whole genome shotgun (WGS) entry which is preliminary data.</text>
</comment>
<feature type="transmembrane region" description="Helical" evidence="8">
    <location>
        <begin position="118"/>
        <end position="138"/>
    </location>
</feature>
<organism evidence="11 12">
    <name type="scientific">Aquibacillus albus</name>
    <dbReference type="NCBI Taxonomy" id="1168171"/>
    <lineage>
        <taxon>Bacteria</taxon>
        <taxon>Bacillati</taxon>
        <taxon>Bacillota</taxon>
        <taxon>Bacilli</taxon>
        <taxon>Bacillales</taxon>
        <taxon>Bacillaceae</taxon>
        <taxon>Aquibacillus</taxon>
    </lineage>
</organism>
<feature type="compositionally biased region" description="Polar residues" evidence="7">
    <location>
        <begin position="1"/>
        <end position="18"/>
    </location>
</feature>
<dbReference type="Gene3D" id="1.20.1560.10">
    <property type="entry name" value="ABC transporter type 1, transmembrane domain"/>
    <property type="match status" value="1"/>
</dbReference>
<dbReference type="SMART" id="SM00382">
    <property type="entry name" value="AAA"/>
    <property type="match status" value="1"/>
</dbReference>
<evidence type="ECO:0000256" key="8">
    <source>
        <dbReference type="SAM" id="Phobius"/>
    </source>
</evidence>
<dbReference type="SUPFAM" id="SSF52540">
    <property type="entry name" value="P-loop containing nucleoside triphosphate hydrolases"/>
    <property type="match status" value="1"/>
</dbReference>
<evidence type="ECO:0000256" key="1">
    <source>
        <dbReference type="ARBA" id="ARBA00004651"/>
    </source>
</evidence>
<dbReference type="PROSITE" id="PS50929">
    <property type="entry name" value="ABC_TM1F"/>
    <property type="match status" value="1"/>
</dbReference>
<dbReference type="PANTHER" id="PTHR43394:SF1">
    <property type="entry name" value="ATP-BINDING CASSETTE SUB-FAMILY B MEMBER 10, MITOCHONDRIAL"/>
    <property type="match status" value="1"/>
</dbReference>
<gene>
    <name evidence="11" type="ORF">JOC48_001140</name>
</gene>
<feature type="transmembrane region" description="Helical" evidence="8">
    <location>
        <begin position="85"/>
        <end position="106"/>
    </location>
</feature>
<keyword evidence="3" id="KW-0547">Nucleotide-binding</keyword>
<dbReference type="Pfam" id="PF00664">
    <property type="entry name" value="ABC_membrane"/>
    <property type="match status" value="1"/>
</dbReference>
<dbReference type="InterPro" id="IPR011527">
    <property type="entry name" value="ABC1_TM_dom"/>
</dbReference>
<evidence type="ECO:0000256" key="3">
    <source>
        <dbReference type="ARBA" id="ARBA00022741"/>
    </source>
</evidence>
<evidence type="ECO:0000313" key="12">
    <source>
        <dbReference type="Proteomes" id="UP001296943"/>
    </source>
</evidence>
<dbReference type="Proteomes" id="UP001296943">
    <property type="component" value="Unassembled WGS sequence"/>
</dbReference>
<comment type="subcellular location">
    <subcellularLocation>
        <location evidence="1">Cell membrane</location>
        <topology evidence="1">Multi-pass membrane protein</topology>
    </subcellularLocation>
</comment>
<name>A0ABS2MXQ3_9BACI</name>
<evidence type="ECO:0000256" key="7">
    <source>
        <dbReference type="SAM" id="MobiDB-lite"/>
    </source>
</evidence>
<accession>A0ABS2MXQ3</accession>
<evidence type="ECO:0000259" key="10">
    <source>
        <dbReference type="PROSITE" id="PS50929"/>
    </source>
</evidence>
<dbReference type="PANTHER" id="PTHR43394">
    <property type="entry name" value="ATP-DEPENDENT PERMEASE MDL1, MITOCHONDRIAL"/>
    <property type="match status" value="1"/>
</dbReference>
<evidence type="ECO:0000256" key="2">
    <source>
        <dbReference type="ARBA" id="ARBA00022692"/>
    </source>
</evidence>
<feature type="transmembrane region" description="Helical" evidence="8">
    <location>
        <begin position="48"/>
        <end position="73"/>
    </location>
</feature>
<dbReference type="PROSITE" id="PS50893">
    <property type="entry name" value="ABC_TRANSPORTER_2"/>
    <property type="match status" value="1"/>
</dbReference>
<evidence type="ECO:0000256" key="4">
    <source>
        <dbReference type="ARBA" id="ARBA00022840"/>
    </source>
</evidence>
<dbReference type="Pfam" id="PF00005">
    <property type="entry name" value="ABC_tran"/>
    <property type="match status" value="1"/>
</dbReference>